<feature type="transmembrane region" description="Helical" evidence="13">
    <location>
        <begin position="477"/>
        <end position="503"/>
    </location>
</feature>
<keyword evidence="15" id="KW-1185">Reference proteome</keyword>
<dbReference type="Pfam" id="PF00474">
    <property type="entry name" value="SSF"/>
    <property type="match status" value="1"/>
</dbReference>
<keyword evidence="6 13" id="KW-1133">Transmembrane helix</keyword>
<dbReference type="InterPro" id="IPR001734">
    <property type="entry name" value="Na/solute_symporter"/>
</dbReference>
<dbReference type="Gene3D" id="1.20.1730.10">
    <property type="entry name" value="Sodium/glucose cotransporter"/>
    <property type="match status" value="1"/>
</dbReference>
<evidence type="ECO:0000256" key="11">
    <source>
        <dbReference type="RuleBase" id="RU362091"/>
    </source>
</evidence>
<evidence type="ECO:0000256" key="10">
    <source>
        <dbReference type="ARBA" id="ARBA00023201"/>
    </source>
</evidence>
<feature type="transmembrane region" description="Helical" evidence="13">
    <location>
        <begin position="155"/>
        <end position="175"/>
    </location>
</feature>
<dbReference type="InterPro" id="IPR038377">
    <property type="entry name" value="Na/Glc_symporter_sf"/>
</dbReference>
<evidence type="ECO:0000256" key="12">
    <source>
        <dbReference type="SAM" id="MobiDB-lite"/>
    </source>
</evidence>
<keyword evidence="4" id="KW-1003">Cell membrane</keyword>
<feature type="compositionally biased region" description="Low complexity" evidence="12">
    <location>
        <begin position="510"/>
        <end position="526"/>
    </location>
</feature>
<keyword evidence="3" id="KW-0813">Transport</keyword>
<feature type="transmembrane region" description="Helical" evidence="13">
    <location>
        <begin position="437"/>
        <end position="457"/>
    </location>
</feature>
<gene>
    <name evidence="14" type="ORF">RM540_14725</name>
</gene>
<dbReference type="PROSITE" id="PS50283">
    <property type="entry name" value="NA_SOLUT_SYMP_3"/>
    <property type="match status" value="1"/>
</dbReference>
<feature type="transmembrane region" description="Helical" evidence="13">
    <location>
        <begin position="43"/>
        <end position="69"/>
    </location>
</feature>
<feature type="transmembrane region" description="Helical" evidence="13">
    <location>
        <begin position="375"/>
        <end position="397"/>
    </location>
</feature>
<feature type="transmembrane region" description="Helical" evidence="13">
    <location>
        <begin position="275"/>
        <end position="301"/>
    </location>
</feature>
<feature type="transmembrane region" description="Helical" evidence="13">
    <location>
        <begin position="6"/>
        <end position="22"/>
    </location>
</feature>
<comment type="subcellular location">
    <subcellularLocation>
        <location evidence="1">Cell membrane</location>
        <topology evidence="1">Multi-pass membrane protein</topology>
    </subcellularLocation>
</comment>
<evidence type="ECO:0000256" key="5">
    <source>
        <dbReference type="ARBA" id="ARBA00022692"/>
    </source>
</evidence>
<reference evidence="14 15" key="1">
    <citation type="submission" date="2023-09" db="EMBL/GenBank/DDBJ databases">
        <authorList>
            <person name="Rey-Velasco X."/>
        </authorList>
    </citation>
    <scope>NUCLEOTIDE SEQUENCE [LARGE SCALE GENOMIC DNA]</scope>
    <source>
        <strain evidence="14 15">F394</strain>
    </source>
</reference>
<dbReference type="CDD" id="cd11493">
    <property type="entry name" value="SLC5sbd_NIS-like_u1"/>
    <property type="match status" value="1"/>
</dbReference>
<dbReference type="InterPro" id="IPR051163">
    <property type="entry name" value="Sodium:Solute_Symporter_SSF"/>
</dbReference>
<keyword evidence="5 13" id="KW-0812">Transmembrane</keyword>
<organism evidence="14 15">
    <name type="scientific">Rubrivirga litoralis</name>
    <dbReference type="NCBI Taxonomy" id="3075598"/>
    <lineage>
        <taxon>Bacteria</taxon>
        <taxon>Pseudomonadati</taxon>
        <taxon>Rhodothermota</taxon>
        <taxon>Rhodothermia</taxon>
        <taxon>Rhodothermales</taxon>
        <taxon>Rubricoccaceae</taxon>
        <taxon>Rubrivirga</taxon>
    </lineage>
</organism>
<comment type="similarity">
    <text evidence="2 11">Belongs to the sodium:solute symporter (SSF) (TC 2.A.21) family.</text>
</comment>
<proteinExistence type="inferred from homology"/>
<name>A0ABU3BUP1_9BACT</name>
<evidence type="ECO:0000313" key="14">
    <source>
        <dbReference type="EMBL" id="MDT0633009.1"/>
    </source>
</evidence>
<feature type="transmembrane region" description="Helical" evidence="13">
    <location>
        <begin position="75"/>
        <end position="97"/>
    </location>
</feature>
<evidence type="ECO:0000313" key="15">
    <source>
        <dbReference type="Proteomes" id="UP001267426"/>
    </source>
</evidence>
<sequence>MLTALDVVVLVVYGVGVIAFGLRAGGRQRTTQDYFLGGRDLPWWAVCFSVVATETSTLTVIGVPVVAYFGSFTFLQLAIGYLIGRVVVASVLLPRYFRGELQTAYAFLGDRFGDTTRAVASVTFLVTRLLADGVRLFATAIPIQVIARAAGLDVGYPAVILAIGVVTAAYTYVGGLKAVVWMDVVQMGIYVGGAVLALVLLWPALAAALPEALAAGKLTVVDWGTGGLSEVLTQPYAFPVAVIGGAFFAMASHGTDQLIVQRILACRTLAEGRRAMVWSGVVVALQFALFLGVGVGLWAFYGAAPLAELGLGRGDELFPLFILNEMPAGLRGLLFAGIIAAAMSTLSSSLNALAGSTLMDLVERLGGRRPDEAAALRLSRVLTLVWAAVFVGFATLFTGLDNPVVELGLGIAGFTYGGLLGAFALGLLVRRARQADALVAFAVTIAALTAVIFGVWWSGAAEAWVWAWRPSAEDREAGALSAVAWPLYPLVGVAVSLVVGGLLSLRHPAGSDSAPPRADAAPPRSAGGAGWGGSRS</sequence>
<evidence type="ECO:0000256" key="6">
    <source>
        <dbReference type="ARBA" id="ARBA00022989"/>
    </source>
</evidence>
<dbReference type="EMBL" id="JAVRHT010000046">
    <property type="protein sequence ID" value="MDT0633009.1"/>
    <property type="molecule type" value="Genomic_DNA"/>
</dbReference>
<dbReference type="PANTHER" id="PTHR42985">
    <property type="entry name" value="SODIUM-COUPLED MONOCARBOXYLATE TRANSPORTER"/>
    <property type="match status" value="1"/>
</dbReference>
<comment type="caution">
    <text evidence="14">The sequence shown here is derived from an EMBL/GenBank/DDBJ whole genome shotgun (WGS) entry which is preliminary data.</text>
</comment>
<evidence type="ECO:0000256" key="3">
    <source>
        <dbReference type="ARBA" id="ARBA00022448"/>
    </source>
</evidence>
<evidence type="ECO:0000256" key="4">
    <source>
        <dbReference type="ARBA" id="ARBA00022475"/>
    </source>
</evidence>
<feature type="transmembrane region" description="Helical" evidence="13">
    <location>
        <begin position="409"/>
        <end position="430"/>
    </location>
</feature>
<feature type="transmembrane region" description="Helical" evidence="13">
    <location>
        <begin position="187"/>
        <end position="209"/>
    </location>
</feature>
<evidence type="ECO:0000256" key="2">
    <source>
        <dbReference type="ARBA" id="ARBA00006434"/>
    </source>
</evidence>
<protein>
    <submittedName>
        <fullName evidence="14">Sodium:solute symporter</fullName>
    </submittedName>
</protein>
<keyword evidence="9 13" id="KW-0472">Membrane</keyword>
<evidence type="ECO:0000256" key="1">
    <source>
        <dbReference type="ARBA" id="ARBA00004651"/>
    </source>
</evidence>
<accession>A0ABU3BUP1</accession>
<evidence type="ECO:0000256" key="8">
    <source>
        <dbReference type="ARBA" id="ARBA00023065"/>
    </source>
</evidence>
<feature type="transmembrane region" description="Helical" evidence="13">
    <location>
        <begin position="236"/>
        <end position="254"/>
    </location>
</feature>
<feature type="transmembrane region" description="Helical" evidence="13">
    <location>
        <begin position="333"/>
        <end position="354"/>
    </location>
</feature>
<keyword evidence="7" id="KW-0915">Sodium</keyword>
<evidence type="ECO:0000256" key="7">
    <source>
        <dbReference type="ARBA" id="ARBA00023053"/>
    </source>
</evidence>
<evidence type="ECO:0000256" key="9">
    <source>
        <dbReference type="ARBA" id="ARBA00023136"/>
    </source>
</evidence>
<keyword evidence="8" id="KW-0406">Ion transport</keyword>
<feature type="region of interest" description="Disordered" evidence="12">
    <location>
        <begin position="510"/>
        <end position="536"/>
    </location>
</feature>
<feature type="compositionally biased region" description="Gly residues" evidence="12">
    <location>
        <begin position="527"/>
        <end position="536"/>
    </location>
</feature>
<dbReference type="Proteomes" id="UP001267426">
    <property type="component" value="Unassembled WGS sequence"/>
</dbReference>
<dbReference type="PANTHER" id="PTHR42985:SF47">
    <property type="entry name" value="INTEGRAL MEMBRANE TRANSPORT PROTEIN"/>
    <property type="match status" value="1"/>
</dbReference>
<evidence type="ECO:0000256" key="13">
    <source>
        <dbReference type="SAM" id="Phobius"/>
    </source>
</evidence>
<keyword evidence="10" id="KW-0739">Sodium transport</keyword>